<keyword evidence="1" id="KW-0614">Plasmid</keyword>
<evidence type="ECO:0000313" key="1">
    <source>
        <dbReference type="EMBL" id="QNL32833.1"/>
    </source>
</evidence>
<protein>
    <submittedName>
        <fullName evidence="1">Uncharacterized protein</fullName>
    </submittedName>
</protein>
<dbReference type="AlphaFoldDB" id="A0A7G9A7V4"/>
<accession>A0A7G9A7V4</accession>
<reference evidence="1" key="1">
    <citation type="submission" date="2020-02" db="EMBL/GenBank/DDBJ databases">
        <authorList>
            <person name="Zhou D."/>
        </authorList>
    </citation>
    <scope>NUCLEOTIDE SEQUENCE</scope>
    <source>
        <strain evidence="1">193104922</strain>
        <plasmid evidence="1">p104922-NR</plasmid>
    </source>
</reference>
<dbReference type="EMBL" id="MT062913">
    <property type="protein sequence ID" value="QNL32833.1"/>
    <property type="molecule type" value="Genomic_DNA"/>
</dbReference>
<organism evidence="1">
    <name type="scientific">Raoultella ornithinolytica</name>
    <name type="common">Klebsiella ornithinolytica</name>
    <dbReference type="NCBI Taxonomy" id="54291"/>
    <lineage>
        <taxon>Bacteria</taxon>
        <taxon>Pseudomonadati</taxon>
        <taxon>Pseudomonadota</taxon>
        <taxon>Gammaproteobacteria</taxon>
        <taxon>Enterobacterales</taxon>
        <taxon>Enterobacteriaceae</taxon>
        <taxon>Klebsiella/Raoultella group</taxon>
        <taxon>Raoultella</taxon>
    </lineage>
</organism>
<sequence length="39" mass="4491">MLILKLVYFLELSGPDQEQKISLICWHGPISKNSLFPEC</sequence>
<name>A0A7G9A7V4_RAOOR</name>
<proteinExistence type="predicted"/>
<geneLocation type="plasmid" evidence="1">
    <name>p104922-NR</name>
</geneLocation>